<dbReference type="AlphaFoldDB" id="A0A8S4Q5B3"/>
<dbReference type="EMBL" id="CAIIXF020000011">
    <property type="protein sequence ID" value="CAH1799065.1"/>
    <property type="molecule type" value="Genomic_DNA"/>
</dbReference>
<reference evidence="1" key="1">
    <citation type="submission" date="2022-03" db="EMBL/GenBank/DDBJ databases">
        <authorList>
            <person name="Martin C."/>
        </authorList>
    </citation>
    <scope>NUCLEOTIDE SEQUENCE</scope>
</reference>
<proteinExistence type="predicted"/>
<protein>
    <submittedName>
        <fullName evidence="1">Uncharacterized protein</fullName>
    </submittedName>
</protein>
<evidence type="ECO:0000313" key="1">
    <source>
        <dbReference type="EMBL" id="CAH1799065.1"/>
    </source>
</evidence>
<organism evidence="1 2">
    <name type="scientific">Owenia fusiformis</name>
    <name type="common">Polychaete worm</name>
    <dbReference type="NCBI Taxonomy" id="6347"/>
    <lineage>
        <taxon>Eukaryota</taxon>
        <taxon>Metazoa</taxon>
        <taxon>Spiralia</taxon>
        <taxon>Lophotrochozoa</taxon>
        <taxon>Annelida</taxon>
        <taxon>Polychaeta</taxon>
        <taxon>Sedentaria</taxon>
        <taxon>Canalipalpata</taxon>
        <taxon>Sabellida</taxon>
        <taxon>Oweniida</taxon>
        <taxon>Oweniidae</taxon>
        <taxon>Owenia</taxon>
    </lineage>
</organism>
<evidence type="ECO:0000313" key="2">
    <source>
        <dbReference type="Proteomes" id="UP000749559"/>
    </source>
</evidence>
<gene>
    <name evidence="1" type="ORF">OFUS_LOCUS23121</name>
</gene>
<keyword evidence="2" id="KW-1185">Reference proteome</keyword>
<comment type="caution">
    <text evidence="1">The sequence shown here is derived from an EMBL/GenBank/DDBJ whole genome shotgun (WGS) entry which is preliminary data.</text>
</comment>
<accession>A0A8S4Q5B3</accession>
<sequence length="331" mass="38505">MSKLKVLFAMSSIMLILLVYGIYHLTESDIMPKLSIYKDKFRHILDNDGVNRERTTTPLKEVAKTLLPSDSARKNRKHLLFSHFPKAGGSEIKYILGMVVGGRKNIYGGNGGNKDYYVRRFKANSSIFFRTNYFYQNEGQSMDPDLKSAFFVIGHVRSPCNYLLSCWTYGSSGKGDVYKMTKDKSVYGKIPPFNNTDDLERLTMWLQDNKKIYTNRLIYKYFKTTHWKTDLSLKNVDCWVHTEMLIYDLVNCLKRYEKQGGNVKWENFHKIKKLKANPSNHSQCKNYFDDERTALVMDSNKDMAKIFGYENCCTESNTTLPADIEELWNES</sequence>
<dbReference type="Proteomes" id="UP000749559">
    <property type="component" value="Unassembled WGS sequence"/>
</dbReference>
<dbReference type="OrthoDB" id="431551at2759"/>
<name>A0A8S4Q5B3_OWEFU</name>